<dbReference type="InterPro" id="IPR049002">
    <property type="entry name" value="Stv"/>
</dbReference>
<name>A0ABX1CA87_9ACTN</name>
<dbReference type="EMBL" id="JAAVJC010000115">
    <property type="protein sequence ID" value="NJQ16049.1"/>
    <property type="molecule type" value="Genomic_DNA"/>
</dbReference>
<dbReference type="Gene3D" id="2.180.10.10">
    <property type="entry name" value="RHS repeat-associated core"/>
    <property type="match status" value="5"/>
</dbReference>
<dbReference type="NCBIfam" id="TIGR03696">
    <property type="entry name" value="Rhs_assc_core"/>
    <property type="match status" value="1"/>
</dbReference>
<keyword evidence="5" id="KW-1185">Reference proteome</keyword>
<evidence type="ECO:0000313" key="4">
    <source>
        <dbReference type="EMBL" id="NJQ16049.1"/>
    </source>
</evidence>
<reference evidence="4 5" key="1">
    <citation type="submission" date="2020-03" db="EMBL/GenBank/DDBJ databases">
        <title>Draft genome of Streptomyces sp. ventii, isolated from the Axial Seamount in the Pacific Ocean, and resequencing of the two type strains Streptomyces lonarensis strain NCL 716 and Streptomyces bohaiensis strain 11A07.</title>
        <authorList>
            <person name="Loughran R.M."/>
            <person name="Pfannmuller K.M."/>
            <person name="Wasson B.J."/>
            <person name="Deadmond M.C."/>
            <person name="Paddock B.E."/>
            <person name="Koyack M.J."/>
            <person name="Gallegos D.A."/>
            <person name="Mitchell E.A."/>
            <person name="Ushijima B."/>
            <person name="Saw J.H."/>
            <person name="Mcphail K.L."/>
            <person name="Videau P."/>
        </authorList>
    </citation>
    <scope>NUCLEOTIDE SEQUENCE [LARGE SCALE GENOMIC DNA]</scope>
    <source>
        <strain evidence="4 5">11A07</strain>
    </source>
</reference>
<dbReference type="RefSeq" id="WP_168088790.1">
    <property type="nucleotide sequence ID" value="NZ_BHZH01000102.1"/>
</dbReference>
<dbReference type="InterPro" id="IPR050708">
    <property type="entry name" value="T6SS_VgrG/RHS"/>
</dbReference>
<dbReference type="InterPro" id="IPR056823">
    <property type="entry name" value="TEN-like_YD-shell"/>
</dbReference>
<sequence length="1428" mass="152179">MHYDEHGRVTFIGDRGGNGLSITHQDGRPAVITDDVGREHRLAYDGGRLATVTLADGRTLAYTFAGGLLAEVTGLDGSTTGYAHDDDGRLASVTGPDGGTRLELTYDSSGRVSSQRDAAGAVTRFSYERDAGIDYAHATSPGGGVWTDVYGGNVLLAEIDPFGNITSHTYDSDRNRTAIEDPLGNRTIYRYDSRGRVTSESSGSTSTTWRYSANGLVSEITDGAFRKTFLSYTDEGWLSEITDELNATTALTYTDDGYLQTVTSPEGRTVTYAYDDWGNRTTTVLPEGDVEKRRYDSSGRLLTVVDPRGAEADEAEGYTTSFTYDNADRIISRTLPDGGTERYTYNANGHLASFADAAANVTEYSYDAAGRLAEISETGGRVTRYGYDTAGNVQQVTGPDGAKTAFAYDEADRPISRTTPRGGADGANPEAFTWKFGYDKAGRPVTVTDPLGGTTERAFDNDGRITGVTNPLGRTRHVFYDGSGKLQTLNHWAGGSTRYTYDKAGRPTRVSDPRNKNYHFSYDADGNLTEQRSPAGAVTTYEYDGNGQRVAMTDPRGNAQGADPDDFTWRYAYDDAGLLIEITNPLGHTQSTAYDGNGRATALTDALGNTTEYRYDTTGRLAGITAPDGGITAYAYSAAGDLATRSDANGNVTDYGYDQAGRLTSVTDPLERVRELDYDLDGNLTGETNSRGQTSSYEIDALGRVTTVSYSDSTPSVSIDYDAIGRITEVTDGTGTRNFPGLDWLGRPTLLDLPDGQGRLAYNYDYDGNVTRFTTESNIATAYGYDDDSRMISASTRNRTTAYERDPSGNITSITSPTPNRHIENRVYDAAGQLSAVRNTGPDGELSSWEITRDANGQPLIVDVVRAGETHRRLFAYDVNGRLTQECTVAPDNDSCPSGAATTDYTYDLVGNRLTQQTGTSVVENLFDEADQLTRSTTGSAATDYAYDADGNLVSAGEDTFGYNAAGRLSWAQTPEGRTSYGYDADGNRTSASLDGQLLRTSVWDIVRPLPQLTADYDGSGRLISAYAYGAEDRIQSGHRSSASAGFEQYHHDWMGSVADLTDQAGTPQHRYEYTAFGVTEATQLDADAQANPFTFTGQYTEPTTDAVGLNLRARNYHPDVGRFTSPDPAPRSATDPYTSSYAYAENLPTTLTDPSGRCPICVSVGIGAVLGAVVEGGIYAFTTDDFGWAGLAQAAGKGAVVGGLGGALMPGAGNVAARSLGLTGARGLGASAGVNAAVGAGYAWSVNTVQCRPTSPTDLLLGGLGGAASSLAGPAAEWAKGLRGPSRGTTPTYGPGVGSELADSVTLTGRTDQSSVITGHGVYIRGSGDFTVPPGTFIKFYVPDGKRLSDAKGFAVETGTRIRPTETFGPGKTVPNYTVLPPNNLRISSRSISVTQPTQIGDIVRPNMGACHAAICREHLNPGDLRR</sequence>
<protein>
    <recommendedName>
        <fullName evidence="6">RHS repeat protein</fullName>
    </recommendedName>
</protein>
<dbReference type="InterPro" id="IPR031325">
    <property type="entry name" value="RHS_repeat"/>
</dbReference>
<evidence type="ECO:0000259" key="3">
    <source>
        <dbReference type="Pfam" id="PF25023"/>
    </source>
</evidence>
<feature type="domain" description="Teneurin-like YD-shell" evidence="3">
    <location>
        <begin position="823"/>
        <end position="1128"/>
    </location>
</feature>
<dbReference type="Pfam" id="PF21527">
    <property type="entry name" value="Stv"/>
    <property type="match status" value="1"/>
</dbReference>
<dbReference type="Pfam" id="PF05593">
    <property type="entry name" value="RHS_repeat"/>
    <property type="match status" value="4"/>
</dbReference>
<dbReference type="PANTHER" id="PTHR32305:SF15">
    <property type="entry name" value="PROTEIN RHSA-RELATED"/>
    <property type="match status" value="1"/>
</dbReference>
<evidence type="ECO:0000256" key="1">
    <source>
        <dbReference type="ARBA" id="ARBA00022737"/>
    </source>
</evidence>
<dbReference type="InterPro" id="IPR006530">
    <property type="entry name" value="YD"/>
</dbReference>
<comment type="caution">
    <text evidence="4">The sequence shown here is derived from an EMBL/GenBank/DDBJ whole genome shotgun (WGS) entry which is preliminary data.</text>
</comment>
<dbReference type="InterPro" id="IPR022385">
    <property type="entry name" value="Rhs_assc_core"/>
</dbReference>
<evidence type="ECO:0008006" key="6">
    <source>
        <dbReference type="Google" id="ProtNLM"/>
    </source>
</evidence>
<feature type="domain" description="Teneurin-like YD-shell" evidence="3">
    <location>
        <begin position="321"/>
        <end position="422"/>
    </location>
</feature>
<proteinExistence type="predicted"/>
<evidence type="ECO:0000313" key="5">
    <source>
        <dbReference type="Proteomes" id="UP000727056"/>
    </source>
</evidence>
<organism evidence="4 5">
    <name type="scientific">Streptomyces bohaiensis</name>
    <dbReference type="NCBI Taxonomy" id="1431344"/>
    <lineage>
        <taxon>Bacteria</taxon>
        <taxon>Bacillati</taxon>
        <taxon>Actinomycetota</taxon>
        <taxon>Actinomycetes</taxon>
        <taxon>Kitasatosporales</taxon>
        <taxon>Streptomycetaceae</taxon>
        <taxon>Streptomyces</taxon>
    </lineage>
</organism>
<gene>
    <name evidence="4" type="ORF">HCN52_14105</name>
</gene>
<accession>A0ABX1CA87</accession>
<dbReference type="PANTHER" id="PTHR32305">
    <property type="match status" value="1"/>
</dbReference>
<dbReference type="Proteomes" id="UP000727056">
    <property type="component" value="Unassembled WGS sequence"/>
</dbReference>
<dbReference type="Pfam" id="PF25023">
    <property type="entry name" value="TEN_YD-shell"/>
    <property type="match status" value="3"/>
</dbReference>
<evidence type="ECO:0000259" key="2">
    <source>
        <dbReference type="Pfam" id="PF21527"/>
    </source>
</evidence>
<keyword evidence="1" id="KW-0677">Repeat</keyword>
<feature type="domain" description="Putative adhesin Stv" evidence="2">
    <location>
        <begin position="1317"/>
        <end position="1419"/>
    </location>
</feature>
<feature type="domain" description="Teneurin-like YD-shell" evidence="3">
    <location>
        <begin position="438"/>
        <end position="604"/>
    </location>
</feature>
<dbReference type="NCBIfam" id="TIGR01643">
    <property type="entry name" value="YD_repeat_2x"/>
    <property type="match status" value="16"/>
</dbReference>